<protein>
    <submittedName>
        <fullName evidence="2">3-oxoacyl-ACP reductase FabG</fullName>
    </submittedName>
</protein>
<dbReference type="EMBL" id="DVAB01000017">
    <property type="protein sequence ID" value="HIK00241.1"/>
    <property type="molecule type" value="Genomic_DNA"/>
</dbReference>
<gene>
    <name evidence="2" type="ORF">H1016_01740</name>
</gene>
<evidence type="ECO:0000313" key="3">
    <source>
        <dbReference type="Proteomes" id="UP000646946"/>
    </source>
</evidence>
<dbReference type="InterPro" id="IPR036291">
    <property type="entry name" value="NAD(P)-bd_dom_sf"/>
</dbReference>
<organism evidence="2 3">
    <name type="scientific">Candidatus Naiadarchaeum limnaeum</name>
    <dbReference type="NCBI Taxonomy" id="2756139"/>
    <lineage>
        <taxon>Archaea</taxon>
        <taxon>Candidatus Undinarchaeota</taxon>
        <taxon>Candidatus Undinarchaeia</taxon>
        <taxon>Candidatus Naiadarchaeales</taxon>
        <taxon>Candidatus Naiadarchaeaceae</taxon>
        <taxon>Candidatus Naiadarchaeum</taxon>
    </lineage>
</organism>
<name>A0A832V9V4_9ARCH</name>
<dbReference type="PANTHER" id="PTHR42760">
    <property type="entry name" value="SHORT-CHAIN DEHYDROGENASES/REDUCTASES FAMILY MEMBER"/>
    <property type="match status" value="1"/>
</dbReference>
<dbReference type="PRINTS" id="PR00080">
    <property type="entry name" value="SDRFAMILY"/>
</dbReference>
<sequence length="251" mass="26708">MKLKGKVAIVTGSTRGIGKAIAIRFAKEGARVVVNGVSDIKKCDDVVKEIKKFSGEAISILADVSKKADVEKMISETVKKFGRIDIIVNNAGILDMSDFLSLTEEHWDRILAVDLKGTFLCMQAAAKQMIKQGKNGKIVNISSIAGFVGFTRLAHYCAAKAGVIELTKEVAIELAPHKINVNAIAPGAIETDMTKDILADPQALKGFLGLIPLGRIGKPEDIASAALFLASDDANYVTGATLIVDGGWTIQ</sequence>
<evidence type="ECO:0000256" key="1">
    <source>
        <dbReference type="ARBA" id="ARBA00006484"/>
    </source>
</evidence>
<dbReference type="InterPro" id="IPR002347">
    <property type="entry name" value="SDR_fam"/>
</dbReference>
<evidence type="ECO:0000313" key="2">
    <source>
        <dbReference type="EMBL" id="HIK00241.1"/>
    </source>
</evidence>
<dbReference type="Pfam" id="PF13561">
    <property type="entry name" value="adh_short_C2"/>
    <property type="match status" value="1"/>
</dbReference>
<comment type="caution">
    <text evidence="2">The sequence shown here is derived from an EMBL/GenBank/DDBJ whole genome shotgun (WGS) entry which is preliminary data.</text>
</comment>
<dbReference type="PRINTS" id="PR00081">
    <property type="entry name" value="GDHRDH"/>
</dbReference>
<reference evidence="2 3" key="1">
    <citation type="journal article" name="Nat. Commun.">
        <title>Undinarchaeota illuminate DPANN phylogeny and the impact of gene transfer on archaeal evolution.</title>
        <authorList>
            <person name="Dombrowski N."/>
            <person name="Williams T.A."/>
            <person name="Sun J."/>
            <person name="Woodcroft B.J."/>
            <person name="Lee J.H."/>
            <person name="Minh B.Q."/>
            <person name="Rinke C."/>
            <person name="Spang A."/>
        </authorList>
    </citation>
    <scope>NUCLEOTIDE SEQUENCE [LARGE SCALE GENOMIC DNA]</scope>
    <source>
        <strain evidence="2">MAG_bin1129</strain>
    </source>
</reference>
<proteinExistence type="inferred from homology"/>
<dbReference type="GO" id="GO:0016616">
    <property type="term" value="F:oxidoreductase activity, acting on the CH-OH group of donors, NAD or NADP as acceptor"/>
    <property type="evidence" value="ECO:0007669"/>
    <property type="project" value="TreeGrafter"/>
</dbReference>
<dbReference type="AlphaFoldDB" id="A0A832V9V4"/>
<dbReference type="NCBIfam" id="NF005559">
    <property type="entry name" value="PRK07231.1"/>
    <property type="match status" value="1"/>
</dbReference>
<dbReference type="NCBIfam" id="NF009466">
    <property type="entry name" value="PRK12826.1-2"/>
    <property type="match status" value="1"/>
</dbReference>
<dbReference type="Proteomes" id="UP000646946">
    <property type="component" value="Unassembled WGS sequence"/>
</dbReference>
<dbReference type="Gene3D" id="3.40.50.720">
    <property type="entry name" value="NAD(P)-binding Rossmann-like Domain"/>
    <property type="match status" value="1"/>
</dbReference>
<dbReference type="FunFam" id="3.40.50.720:FF:000084">
    <property type="entry name" value="Short-chain dehydrogenase reductase"/>
    <property type="match status" value="1"/>
</dbReference>
<comment type="similarity">
    <text evidence="1">Belongs to the short-chain dehydrogenases/reductases (SDR) family.</text>
</comment>
<keyword evidence="3" id="KW-1185">Reference proteome</keyword>
<dbReference type="PROSITE" id="PS00061">
    <property type="entry name" value="ADH_SHORT"/>
    <property type="match status" value="1"/>
</dbReference>
<dbReference type="SUPFAM" id="SSF51735">
    <property type="entry name" value="NAD(P)-binding Rossmann-fold domains"/>
    <property type="match status" value="1"/>
</dbReference>
<accession>A0A832V9V4</accession>
<dbReference type="InterPro" id="IPR020904">
    <property type="entry name" value="Sc_DH/Rdtase_CS"/>
</dbReference>